<dbReference type="HAMAP" id="MF_00258">
    <property type="entry name" value="Glu_racemase"/>
    <property type="match status" value="1"/>
</dbReference>
<dbReference type="GO" id="GO:0008360">
    <property type="term" value="P:regulation of cell shape"/>
    <property type="evidence" value="ECO:0007669"/>
    <property type="project" value="UniProtKB-KW"/>
</dbReference>
<dbReference type="AlphaFoldDB" id="A0A075R2A0"/>
<gene>
    <name evidence="8" type="primary">murI</name>
    <name evidence="9" type="ORF">BRLA_c012060</name>
</gene>
<evidence type="ECO:0000313" key="9">
    <source>
        <dbReference type="EMBL" id="AIG25546.1"/>
    </source>
</evidence>
<keyword evidence="5 8" id="KW-0413">Isomerase</keyword>
<dbReference type="InterPro" id="IPR001920">
    <property type="entry name" value="Asp/Glu_race"/>
</dbReference>
<dbReference type="KEGG" id="blr:BRLA_c012060"/>
<dbReference type="InterPro" id="IPR004391">
    <property type="entry name" value="Glu_race"/>
</dbReference>
<feature type="binding site" evidence="8">
    <location>
        <begin position="11"/>
        <end position="12"/>
    </location>
    <ligand>
        <name>substrate</name>
    </ligand>
</feature>
<dbReference type="PROSITE" id="PS00924">
    <property type="entry name" value="ASP_GLU_RACEMASE_2"/>
    <property type="match status" value="1"/>
</dbReference>
<comment type="similarity">
    <text evidence="8">Belongs to the aspartate/glutamate racemases family.</text>
</comment>
<dbReference type="Gene3D" id="3.40.50.1860">
    <property type="match status" value="2"/>
</dbReference>
<reference evidence="9 10" key="1">
    <citation type="journal article" date="2011" name="J. Bacteriol.">
        <title>Genome sequence of Brevibacillus laterosporus LMG 15441, a pathogen of invertebrates.</title>
        <authorList>
            <person name="Djukic M."/>
            <person name="Poehlein A."/>
            <person name="Thurmer A."/>
            <person name="Daniel R."/>
        </authorList>
    </citation>
    <scope>NUCLEOTIDE SEQUENCE [LARGE SCALE GENOMIC DNA]</scope>
    <source>
        <strain evidence="9 10">LMG 15441</strain>
    </source>
</reference>
<dbReference type="GO" id="GO:0071555">
    <property type="term" value="P:cell wall organization"/>
    <property type="evidence" value="ECO:0007669"/>
    <property type="project" value="UniProtKB-KW"/>
</dbReference>
<name>A0A075R2A0_BRELA</name>
<dbReference type="HOGENOM" id="CLU_052344_0_2_9"/>
<dbReference type="NCBIfam" id="NF002035">
    <property type="entry name" value="PRK00865.1-3"/>
    <property type="match status" value="1"/>
</dbReference>
<evidence type="ECO:0000256" key="1">
    <source>
        <dbReference type="ARBA" id="ARBA00001602"/>
    </source>
</evidence>
<evidence type="ECO:0000256" key="2">
    <source>
        <dbReference type="ARBA" id="ARBA00013090"/>
    </source>
</evidence>
<evidence type="ECO:0000256" key="3">
    <source>
        <dbReference type="ARBA" id="ARBA00022960"/>
    </source>
</evidence>
<evidence type="ECO:0000313" key="10">
    <source>
        <dbReference type="Proteomes" id="UP000005850"/>
    </source>
</evidence>
<sequence length="274" mass="30520">MNGKETIGIIDSGVGGLTVVKEVMRQLPREKIVYFGDNARCPYGSRDSEEIRTYTNQMIQFVSQFQLKALVIACNTAASVVLHEAKERMNSPVIGVIEPGARAAISASRTGRIGVIGTEMTIRTGAYLQAMRRINPELYTVGMACPAFVPLVEQQRLHTEEARQIVTKTLEPFRHEELDTLILGCTHYPLLAPLIQEALGDSITLINSAEETARELSAMLSMQGLLNEQQEIEPKHHLFYTSGSKQVFQQIGEEWLECPLNVQQQVLEHVAPLF</sequence>
<dbReference type="eggNOG" id="COG0796">
    <property type="taxonomic scope" value="Bacteria"/>
</dbReference>
<dbReference type="PANTHER" id="PTHR21198">
    <property type="entry name" value="GLUTAMATE RACEMASE"/>
    <property type="match status" value="1"/>
</dbReference>
<accession>A0A075R2A0</accession>
<comment type="catalytic activity">
    <reaction evidence="1 8">
        <text>L-glutamate = D-glutamate</text>
        <dbReference type="Rhea" id="RHEA:12813"/>
        <dbReference type="ChEBI" id="CHEBI:29985"/>
        <dbReference type="ChEBI" id="CHEBI:29986"/>
        <dbReference type="EC" id="5.1.1.3"/>
    </reaction>
</comment>
<evidence type="ECO:0000256" key="4">
    <source>
        <dbReference type="ARBA" id="ARBA00022984"/>
    </source>
</evidence>
<dbReference type="GO" id="GO:0008881">
    <property type="term" value="F:glutamate racemase activity"/>
    <property type="evidence" value="ECO:0007669"/>
    <property type="project" value="UniProtKB-UniRule"/>
</dbReference>
<evidence type="ECO:0000256" key="8">
    <source>
        <dbReference type="HAMAP-Rule" id="MF_00258"/>
    </source>
</evidence>
<dbReference type="SUPFAM" id="SSF53681">
    <property type="entry name" value="Aspartate/glutamate racemase"/>
    <property type="match status" value="2"/>
</dbReference>
<dbReference type="InterPro" id="IPR033134">
    <property type="entry name" value="Asp/Glu_racemase_AS_2"/>
</dbReference>
<feature type="active site" description="Proton donor/acceptor" evidence="8">
    <location>
        <position position="74"/>
    </location>
</feature>
<keyword evidence="6 8" id="KW-0961">Cell wall biogenesis/degradation</keyword>
<evidence type="ECO:0000256" key="5">
    <source>
        <dbReference type="ARBA" id="ARBA00023235"/>
    </source>
</evidence>
<proteinExistence type="inferred from homology"/>
<keyword evidence="10" id="KW-1185">Reference proteome</keyword>
<dbReference type="FunFam" id="3.40.50.1860:FF:000002">
    <property type="entry name" value="Glutamate racemase"/>
    <property type="match status" value="1"/>
</dbReference>
<dbReference type="NCBIfam" id="TIGR00067">
    <property type="entry name" value="glut_race"/>
    <property type="match status" value="1"/>
</dbReference>
<evidence type="ECO:0000256" key="6">
    <source>
        <dbReference type="ARBA" id="ARBA00023316"/>
    </source>
</evidence>
<feature type="binding site" evidence="8">
    <location>
        <begin position="75"/>
        <end position="76"/>
    </location>
    <ligand>
        <name>substrate</name>
    </ligand>
</feature>
<keyword evidence="4 8" id="KW-0573">Peptidoglycan synthesis</keyword>
<dbReference type="EMBL" id="CP007806">
    <property type="protein sequence ID" value="AIG25546.1"/>
    <property type="molecule type" value="Genomic_DNA"/>
</dbReference>
<dbReference type="UniPathway" id="UPA00219"/>
<organism evidence="9 10">
    <name type="scientific">Brevibacillus laterosporus LMG 15441</name>
    <dbReference type="NCBI Taxonomy" id="1042163"/>
    <lineage>
        <taxon>Bacteria</taxon>
        <taxon>Bacillati</taxon>
        <taxon>Bacillota</taxon>
        <taxon>Bacilli</taxon>
        <taxon>Bacillales</taxon>
        <taxon>Paenibacillaceae</taxon>
        <taxon>Brevibacillus</taxon>
    </lineage>
</organism>
<feature type="binding site" evidence="8">
    <location>
        <begin position="43"/>
        <end position="44"/>
    </location>
    <ligand>
        <name>substrate</name>
    </ligand>
</feature>
<dbReference type="PANTHER" id="PTHR21198:SF2">
    <property type="entry name" value="GLUTAMATE RACEMASE"/>
    <property type="match status" value="1"/>
</dbReference>
<keyword evidence="3 8" id="KW-0133">Cell shape</keyword>
<dbReference type="GO" id="GO:0042802">
    <property type="term" value="F:identical protein binding"/>
    <property type="evidence" value="ECO:0007669"/>
    <property type="project" value="UniProtKB-ARBA"/>
</dbReference>
<dbReference type="Pfam" id="PF01177">
    <property type="entry name" value="Asp_Glu_race"/>
    <property type="match status" value="1"/>
</dbReference>
<dbReference type="InterPro" id="IPR015942">
    <property type="entry name" value="Asp/Glu/hydantoin_racemase"/>
</dbReference>
<dbReference type="STRING" id="1042163.BRLA_c012060"/>
<evidence type="ECO:0000256" key="7">
    <source>
        <dbReference type="ARBA" id="ARBA00070053"/>
    </source>
</evidence>
<protein>
    <recommendedName>
        <fullName evidence="7 8">Glutamate racemase</fullName>
        <ecNumber evidence="2 8">5.1.1.3</ecNumber>
    </recommendedName>
</protein>
<feature type="binding site" evidence="8">
    <location>
        <begin position="186"/>
        <end position="187"/>
    </location>
    <ligand>
        <name>substrate</name>
    </ligand>
</feature>
<dbReference type="Proteomes" id="UP000005850">
    <property type="component" value="Chromosome"/>
</dbReference>
<feature type="active site" description="Proton donor/acceptor" evidence="8">
    <location>
        <position position="185"/>
    </location>
</feature>
<comment type="function">
    <text evidence="8">Provides the (R)-glutamate required for cell wall biosynthesis.</text>
</comment>
<dbReference type="RefSeq" id="WP_003334902.1">
    <property type="nucleotide sequence ID" value="NZ_CP007806.1"/>
</dbReference>
<dbReference type="GO" id="GO:0009252">
    <property type="term" value="P:peptidoglycan biosynthetic process"/>
    <property type="evidence" value="ECO:0007669"/>
    <property type="project" value="UniProtKB-UniRule"/>
</dbReference>
<comment type="pathway">
    <text evidence="8">Cell wall biogenesis; peptidoglycan biosynthesis.</text>
</comment>
<dbReference type="EC" id="5.1.1.3" evidence="2 8"/>